<gene>
    <name evidence="11" type="ORF">V9T40_009979</name>
</gene>
<dbReference type="GO" id="GO:0000993">
    <property type="term" value="F:RNA polymerase II complex binding"/>
    <property type="evidence" value="ECO:0007669"/>
    <property type="project" value="TreeGrafter"/>
</dbReference>
<comment type="subcellular location">
    <subcellularLocation>
        <location evidence="1">Nucleus</location>
    </subcellularLocation>
</comment>
<dbReference type="PANTHER" id="PTHR12466">
    <property type="entry name" value="CDC73 DOMAIN PROTEIN"/>
    <property type="match status" value="1"/>
</dbReference>
<reference evidence="11 12" key="1">
    <citation type="submission" date="2024-03" db="EMBL/GenBank/DDBJ databases">
        <title>Adaptation during the transition from Ophiocordyceps entomopathogen to insect associate is accompanied by gene loss and intensified selection.</title>
        <authorList>
            <person name="Ward C.M."/>
            <person name="Onetto C.A."/>
            <person name="Borneman A.R."/>
        </authorList>
    </citation>
    <scope>NUCLEOTIDE SEQUENCE [LARGE SCALE GENOMIC DNA]</scope>
    <source>
        <strain evidence="11">AWRI1</strain>
        <tissue evidence="11">Single Adult Female</tissue>
    </source>
</reference>
<evidence type="ECO:0000256" key="7">
    <source>
        <dbReference type="ARBA" id="ARBA00080321"/>
    </source>
</evidence>
<evidence type="ECO:0000256" key="8">
    <source>
        <dbReference type="SAM" id="MobiDB-lite"/>
    </source>
</evidence>
<comment type="similarity">
    <text evidence="2">Belongs to the CDC73 family.</text>
</comment>
<evidence type="ECO:0000256" key="2">
    <source>
        <dbReference type="ARBA" id="ARBA00010427"/>
    </source>
</evidence>
<evidence type="ECO:0000256" key="1">
    <source>
        <dbReference type="ARBA" id="ARBA00004123"/>
    </source>
</evidence>
<feature type="domain" description="Paf1 complex subunit Cdc73 N-terminal" evidence="10">
    <location>
        <begin position="1"/>
        <end position="290"/>
    </location>
</feature>
<feature type="compositionally biased region" description="Low complexity" evidence="8">
    <location>
        <begin position="339"/>
        <end position="350"/>
    </location>
</feature>
<evidence type="ECO:0000256" key="5">
    <source>
        <dbReference type="ARBA" id="ARBA00023306"/>
    </source>
</evidence>
<proteinExistence type="inferred from homology"/>
<dbReference type="InterPro" id="IPR031336">
    <property type="entry name" value="CDC73_C"/>
</dbReference>
<keyword evidence="5" id="KW-0131">Cell cycle</keyword>
<evidence type="ECO:0000259" key="9">
    <source>
        <dbReference type="Pfam" id="PF05179"/>
    </source>
</evidence>
<accession>A0AAN9Y564</accession>
<dbReference type="AlphaFoldDB" id="A0AAN9Y564"/>
<evidence type="ECO:0000313" key="11">
    <source>
        <dbReference type="EMBL" id="KAK7597754.1"/>
    </source>
</evidence>
<dbReference type="InterPro" id="IPR032041">
    <property type="entry name" value="Cdc73_N"/>
</dbReference>
<evidence type="ECO:0000259" key="10">
    <source>
        <dbReference type="Pfam" id="PF16050"/>
    </source>
</evidence>
<keyword evidence="4" id="KW-0539">Nucleus</keyword>
<dbReference type="PANTHER" id="PTHR12466:SF8">
    <property type="entry name" value="PARAFIBROMIN"/>
    <property type="match status" value="1"/>
</dbReference>
<dbReference type="GO" id="GO:0000122">
    <property type="term" value="P:negative regulation of transcription by RNA polymerase II"/>
    <property type="evidence" value="ECO:0007669"/>
    <property type="project" value="UniProtKB-ARBA"/>
</dbReference>
<dbReference type="Pfam" id="PF16050">
    <property type="entry name" value="CDC73_N"/>
    <property type="match status" value="1"/>
</dbReference>
<dbReference type="FunFam" id="3.40.50.11990:FF:000001">
    <property type="entry name" value="Cell division cycle 73"/>
    <property type="match status" value="1"/>
</dbReference>
<feature type="region of interest" description="Disordered" evidence="8">
    <location>
        <begin position="115"/>
        <end position="136"/>
    </location>
</feature>
<dbReference type="Gene3D" id="3.40.50.11990">
    <property type="entry name" value="RNA polymerase II accessory factor, Cdc73 C-terminal domain"/>
    <property type="match status" value="1"/>
</dbReference>
<dbReference type="GO" id="GO:0032968">
    <property type="term" value="P:positive regulation of transcription elongation by RNA polymerase II"/>
    <property type="evidence" value="ECO:0007669"/>
    <property type="project" value="TreeGrafter"/>
</dbReference>
<protein>
    <recommendedName>
        <fullName evidence="6">Parafibromin</fullName>
    </recommendedName>
    <alternativeName>
        <fullName evidence="7">Cell division cycle protein 73 homolog</fullName>
    </alternativeName>
</protein>
<evidence type="ECO:0000256" key="6">
    <source>
        <dbReference type="ARBA" id="ARBA00071106"/>
    </source>
</evidence>
<feature type="region of interest" description="Disordered" evidence="8">
    <location>
        <begin position="332"/>
        <end position="353"/>
    </location>
</feature>
<comment type="caution">
    <text evidence="11">The sequence shown here is derived from an EMBL/GenBank/DDBJ whole genome shotgun (WGS) entry which is preliminary data.</text>
</comment>
<organism evidence="11 12">
    <name type="scientific">Parthenolecanium corni</name>
    <dbReference type="NCBI Taxonomy" id="536013"/>
    <lineage>
        <taxon>Eukaryota</taxon>
        <taxon>Metazoa</taxon>
        <taxon>Ecdysozoa</taxon>
        <taxon>Arthropoda</taxon>
        <taxon>Hexapoda</taxon>
        <taxon>Insecta</taxon>
        <taxon>Pterygota</taxon>
        <taxon>Neoptera</taxon>
        <taxon>Paraneoptera</taxon>
        <taxon>Hemiptera</taxon>
        <taxon>Sternorrhyncha</taxon>
        <taxon>Coccoidea</taxon>
        <taxon>Coccidae</taxon>
        <taxon>Parthenolecanium</taxon>
    </lineage>
</organism>
<dbReference type="EMBL" id="JBBCAQ010000017">
    <property type="protein sequence ID" value="KAK7597754.1"/>
    <property type="molecule type" value="Genomic_DNA"/>
</dbReference>
<keyword evidence="3" id="KW-0804">Transcription</keyword>
<dbReference type="Pfam" id="PF05179">
    <property type="entry name" value="CDC73_C"/>
    <property type="match status" value="1"/>
</dbReference>
<name>A0AAN9Y564_9HEMI</name>
<dbReference type="Proteomes" id="UP001367676">
    <property type="component" value="Unassembled WGS sequence"/>
</dbReference>
<dbReference type="InterPro" id="IPR007852">
    <property type="entry name" value="Cdc73/Parafibromin"/>
</dbReference>
<sequence length="520" mass="59242">MADPLSLLRQYNVNKKEIVEKNNQIIFGEFSWSKNVHTNFLMYGTGKDGTQKEYYTLECLLFFLKNISLSHPVYVRQAAAENIPVVHRPDRRDLLAYLNGETATCPSIDRSAPLEIPTQVKRSGTDDSQESVAKKPRLEDTLHVQRVKQQLAARLDAPKEAAVNIDNIKSLSEAMSVEKIAAIKAKRLAKKRTTIKGHDDFGVGPELKQMLDFDVDITKEIIKRERQWRTRTTSLQSTGKIFGKNIFAIINSIKAREEGKLKNPVVNATPITHMKPSGSGPNYNRYDQERFAKDKNNTEGFRINTMGSYHGMTLKSVTEGNQPKKPIAAVQPMPPPQPSLSSSSRMPVNSQNQKRISRTPIIVIPSGHSSLITMFNARDILQDLKFVTTEEKKNNGAKRENEILVQRRKDGSVTVPYRIVDNTKNLTNADWERVVGVFVMGPSWQFKGWPWDGNPVDIFTKVAAFHLKYDEMKIDANVGKWAVHVIELSRTKRHLDRAALMVFWEKIDRHILKYKPHLRY</sequence>
<feature type="domain" description="Cell division control protein 73 C-terminal" evidence="9">
    <location>
        <begin position="357"/>
        <end position="510"/>
    </location>
</feature>
<dbReference type="GO" id="GO:0006368">
    <property type="term" value="P:transcription elongation by RNA polymerase II"/>
    <property type="evidence" value="ECO:0007669"/>
    <property type="project" value="InterPro"/>
</dbReference>
<evidence type="ECO:0000256" key="3">
    <source>
        <dbReference type="ARBA" id="ARBA00023163"/>
    </source>
</evidence>
<keyword evidence="12" id="KW-1185">Reference proteome</keyword>
<evidence type="ECO:0000313" key="12">
    <source>
        <dbReference type="Proteomes" id="UP001367676"/>
    </source>
</evidence>
<evidence type="ECO:0000256" key="4">
    <source>
        <dbReference type="ARBA" id="ARBA00023242"/>
    </source>
</evidence>
<dbReference type="GO" id="GO:0016593">
    <property type="term" value="C:Cdc73/Paf1 complex"/>
    <property type="evidence" value="ECO:0007669"/>
    <property type="project" value="InterPro"/>
</dbReference>
<dbReference type="InterPro" id="IPR038103">
    <property type="entry name" value="CDC73_C_sf"/>
</dbReference>